<accession>A0ABW5S053</accession>
<dbReference type="EMBL" id="JBHUMQ010000015">
    <property type="protein sequence ID" value="MFD2693101.1"/>
    <property type="molecule type" value="Genomic_DNA"/>
</dbReference>
<dbReference type="Proteomes" id="UP001597399">
    <property type="component" value="Unassembled WGS sequence"/>
</dbReference>
<sequence>MKTSRNMPGMVHHLAFRSDSKHEVDRVFAGVERLSGATVVDRPQYWTKYCPDYYAFFFNDSEGNRIEVVNYSRG</sequence>
<evidence type="ECO:0000313" key="2">
    <source>
        <dbReference type="Proteomes" id="UP001597399"/>
    </source>
</evidence>
<gene>
    <name evidence="1" type="ORF">ACFSUE_05570</name>
</gene>
<comment type="caution">
    <text evidence="1">The sequence shown here is derived from an EMBL/GenBank/DDBJ whole genome shotgun (WGS) entry which is preliminary data.</text>
</comment>
<reference evidence="2" key="1">
    <citation type="journal article" date="2019" name="Int. J. Syst. Evol. Microbiol.">
        <title>The Global Catalogue of Microorganisms (GCM) 10K type strain sequencing project: providing services to taxonomists for standard genome sequencing and annotation.</title>
        <authorList>
            <consortium name="The Broad Institute Genomics Platform"/>
            <consortium name="The Broad Institute Genome Sequencing Center for Infectious Disease"/>
            <person name="Wu L."/>
            <person name="Ma J."/>
        </authorList>
    </citation>
    <scope>NUCLEOTIDE SEQUENCE [LARGE SCALE GENOMIC DNA]</scope>
    <source>
        <strain evidence="2">TISTR 2466</strain>
    </source>
</reference>
<dbReference type="Gene3D" id="3.10.180.10">
    <property type="entry name" value="2,3-Dihydroxybiphenyl 1,2-Dioxygenase, domain 1"/>
    <property type="match status" value="1"/>
</dbReference>
<organism evidence="1 2">
    <name type="scientific">Sporolactobacillus shoreicorticis</name>
    <dbReference type="NCBI Taxonomy" id="1923877"/>
    <lineage>
        <taxon>Bacteria</taxon>
        <taxon>Bacillati</taxon>
        <taxon>Bacillota</taxon>
        <taxon>Bacilli</taxon>
        <taxon>Bacillales</taxon>
        <taxon>Sporolactobacillaceae</taxon>
        <taxon>Sporolactobacillus</taxon>
    </lineage>
</organism>
<keyword evidence="2" id="KW-1185">Reference proteome</keyword>
<dbReference type="RefSeq" id="WP_253058541.1">
    <property type="nucleotide sequence ID" value="NZ_JAMXWM010000002.1"/>
</dbReference>
<dbReference type="InterPro" id="IPR029068">
    <property type="entry name" value="Glyas_Bleomycin-R_OHBP_Dase"/>
</dbReference>
<evidence type="ECO:0000313" key="1">
    <source>
        <dbReference type="EMBL" id="MFD2693101.1"/>
    </source>
</evidence>
<proteinExistence type="predicted"/>
<protein>
    <submittedName>
        <fullName evidence="1">VOC family protein</fullName>
    </submittedName>
</protein>
<name>A0ABW5S053_9BACL</name>
<dbReference type="SUPFAM" id="SSF54593">
    <property type="entry name" value="Glyoxalase/Bleomycin resistance protein/Dihydroxybiphenyl dioxygenase"/>
    <property type="match status" value="1"/>
</dbReference>